<name>A0ABD3QQW4_9STRA</name>
<dbReference type="EMBL" id="JABMIG020000018">
    <property type="protein sequence ID" value="KAL3802637.1"/>
    <property type="molecule type" value="Genomic_DNA"/>
</dbReference>
<feature type="signal peptide" evidence="4">
    <location>
        <begin position="1"/>
        <end position="32"/>
    </location>
</feature>
<dbReference type="GO" id="GO:0005737">
    <property type="term" value="C:cytoplasm"/>
    <property type="evidence" value="ECO:0007669"/>
    <property type="project" value="UniProtKB-SubCell"/>
</dbReference>
<comment type="caution">
    <text evidence="5">The sequence shown here is derived from an EMBL/GenBank/DDBJ whole genome shotgun (WGS) entry which is preliminary data.</text>
</comment>
<comment type="subcellular location">
    <subcellularLocation>
        <location evidence="1">Cytoplasm</location>
    </subcellularLocation>
</comment>
<keyword evidence="2" id="KW-0963">Cytoplasm</keyword>
<protein>
    <recommendedName>
        <fullName evidence="7">AB hydrolase-1 domain-containing protein</fullName>
    </recommendedName>
</protein>
<evidence type="ECO:0000313" key="5">
    <source>
        <dbReference type="EMBL" id="KAL3802637.1"/>
    </source>
</evidence>
<organism evidence="5 6">
    <name type="scientific">Cyclotella cryptica</name>
    <dbReference type="NCBI Taxonomy" id="29204"/>
    <lineage>
        <taxon>Eukaryota</taxon>
        <taxon>Sar</taxon>
        <taxon>Stramenopiles</taxon>
        <taxon>Ochrophyta</taxon>
        <taxon>Bacillariophyta</taxon>
        <taxon>Coscinodiscophyceae</taxon>
        <taxon>Thalassiosirophycidae</taxon>
        <taxon>Stephanodiscales</taxon>
        <taxon>Stephanodiscaceae</taxon>
        <taxon>Cyclotella</taxon>
    </lineage>
</organism>
<evidence type="ECO:0000256" key="2">
    <source>
        <dbReference type="ARBA" id="ARBA00022490"/>
    </source>
</evidence>
<gene>
    <name evidence="5" type="ORF">HJC23_011961</name>
</gene>
<dbReference type="PANTHER" id="PTHR46197">
    <property type="entry name" value="PROTEIN ABHD14B-LIKE"/>
    <property type="match status" value="1"/>
</dbReference>
<reference evidence="5 6" key="1">
    <citation type="journal article" date="2020" name="G3 (Bethesda)">
        <title>Improved Reference Genome for Cyclotella cryptica CCMP332, a Model for Cell Wall Morphogenesis, Salinity Adaptation, and Lipid Production in Diatoms (Bacillariophyta).</title>
        <authorList>
            <person name="Roberts W.R."/>
            <person name="Downey K.M."/>
            <person name="Ruck E.C."/>
            <person name="Traller J.C."/>
            <person name="Alverson A.J."/>
        </authorList>
    </citation>
    <scope>NUCLEOTIDE SEQUENCE [LARGE SCALE GENOMIC DNA]</scope>
    <source>
        <strain evidence="5 6">CCMP332</strain>
    </source>
</reference>
<evidence type="ECO:0000313" key="6">
    <source>
        <dbReference type="Proteomes" id="UP001516023"/>
    </source>
</evidence>
<dbReference type="SUPFAM" id="SSF53474">
    <property type="entry name" value="alpha/beta-Hydrolases"/>
    <property type="match status" value="2"/>
</dbReference>
<dbReference type="Proteomes" id="UP001516023">
    <property type="component" value="Unassembled WGS sequence"/>
</dbReference>
<evidence type="ECO:0008006" key="7">
    <source>
        <dbReference type="Google" id="ProtNLM"/>
    </source>
</evidence>
<feature type="compositionally biased region" description="Polar residues" evidence="3">
    <location>
        <begin position="252"/>
        <end position="265"/>
    </location>
</feature>
<evidence type="ECO:0000256" key="1">
    <source>
        <dbReference type="ARBA" id="ARBA00004496"/>
    </source>
</evidence>
<feature type="chain" id="PRO_5044896219" description="AB hydrolase-1 domain-containing protein" evidence="4">
    <location>
        <begin position="33"/>
        <end position="487"/>
    </location>
</feature>
<feature type="compositionally biased region" description="Low complexity" evidence="3">
    <location>
        <begin position="266"/>
        <end position="275"/>
    </location>
</feature>
<keyword evidence="6" id="KW-1185">Reference proteome</keyword>
<feature type="region of interest" description="Disordered" evidence="3">
    <location>
        <begin position="252"/>
        <end position="275"/>
    </location>
</feature>
<sequence>MSTTTPFTSGPNNTPRLITVLLLSISWILTAASTSDSSTGGMPQSDPVAIHLSRVKYDNGKNLTYYHCGPSSASSELVLLRSKTSTKETWKKSGILDDLCDGTLSVKALDLPSSADGAQLMSAFDALVKSNSLSGEPVVICTPGESGSSVLDLANNSSDLGKVVKAWIHVASPSIRKVSDSVLQSFVTRNISVLSIHGDQDEMGRRGTEKLVNTVNAKGVELQGGHRVYLFSPQDFVQEIYDFLGFESEVKNPSKSPVTNPAQVPTSLSSSLSNNTKPANDAMAINLSQVTYDSGRILSYYHCGPTIDSVTTELVLLHGSTGTKEDFKSKGILDDLCDGSLSVTALDFPPGADGTKLLSAFDALVKSSTLSGRPVIIVTPSASGASVVSLAENNTNGLRRMVKAWIPVASPSVLSASDAALQAFPGLNIPVLAINGDDDGMGRRVTEKLVNDINAKGVELTGGHRVYLFSPIEFVQEIVDFIEEESL</sequence>
<accession>A0ABD3QQW4</accession>
<dbReference type="PANTHER" id="PTHR46197:SF3">
    <property type="entry name" value="AB HYDROLASE-1 DOMAIN-CONTAINING PROTEIN"/>
    <property type="match status" value="1"/>
</dbReference>
<keyword evidence="4" id="KW-0732">Signal</keyword>
<evidence type="ECO:0000256" key="4">
    <source>
        <dbReference type="SAM" id="SignalP"/>
    </source>
</evidence>
<dbReference type="AlphaFoldDB" id="A0ABD3QQW4"/>
<proteinExistence type="predicted"/>
<evidence type="ECO:0000256" key="3">
    <source>
        <dbReference type="SAM" id="MobiDB-lite"/>
    </source>
</evidence>
<dbReference type="Gene3D" id="3.40.50.1820">
    <property type="entry name" value="alpha/beta hydrolase"/>
    <property type="match status" value="2"/>
</dbReference>
<dbReference type="InterPro" id="IPR029058">
    <property type="entry name" value="AB_hydrolase_fold"/>
</dbReference>